<evidence type="ECO:0000313" key="2">
    <source>
        <dbReference type="Proteomes" id="UP001155059"/>
    </source>
</evidence>
<dbReference type="EMBL" id="JALQCW010000088">
    <property type="protein sequence ID" value="MCK9801607.1"/>
    <property type="molecule type" value="Genomic_DNA"/>
</dbReference>
<evidence type="ECO:0000313" key="1">
    <source>
        <dbReference type="EMBL" id="MCK9801607.1"/>
    </source>
</evidence>
<protein>
    <submittedName>
        <fullName evidence="1">Uncharacterized protein</fullName>
    </submittedName>
</protein>
<dbReference type="SUPFAM" id="SSF52540">
    <property type="entry name" value="P-loop containing nucleoside triphosphate hydrolases"/>
    <property type="match status" value="1"/>
</dbReference>
<comment type="caution">
    <text evidence="1">The sequence shown here is derived from an EMBL/GenBank/DDBJ whole genome shotgun (WGS) entry which is preliminary data.</text>
</comment>
<proteinExistence type="predicted"/>
<accession>A0A9X2C8M1</accession>
<dbReference type="InterPro" id="IPR027417">
    <property type="entry name" value="P-loop_NTPase"/>
</dbReference>
<reference evidence="1 2" key="2">
    <citation type="journal article" date="2023" name="Plant Pathol.">
        <title>Dismantling and reorganizing Pseudomonas marginalis sensu#lato.</title>
        <authorList>
            <person name="Sawada H."/>
            <person name="Fujikawa T."/>
            <person name="Satou M."/>
        </authorList>
    </citation>
    <scope>NUCLEOTIDE SEQUENCE [LARGE SCALE GENOMIC DNA]</scope>
    <source>
        <strain evidence="1 2">MAFF 302030</strain>
    </source>
</reference>
<gene>
    <name evidence="1" type="ORF">M1B34_29060</name>
</gene>
<dbReference type="Gene3D" id="3.40.50.300">
    <property type="entry name" value="P-loop containing nucleotide triphosphate hydrolases"/>
    <property type="match status" value="1"/>
</dbReference>
<dbReference type="Proteomes" id="UP001155059">
    <property type="component" value="Unassembled WGS sequence"/>
</dbReference>
<organism evidence="1 2">
    <name type="scientific">Pseudomonas morbosilactucae</name>
    <dbReference type="NCBI Taxonomy" id="2938197"/>
    <lineage>
        <taxon>Bacteria</taxon>
        <taxon>Pseudomonadati</taxon>
        <taxon>Pseudomonadota</taxon>
        <taxon>Gammaproteobacteria</taxon>
        <taxon>Pseudomonadales</taxon>
        <taxon>Pseudomonadaceae</taxon>
        <taxon>Pseudomonas</taxon>
    </lineage>
</organism>
<reference evidence="1 2" key="1">
    <citation type="journal article" date="2022" name="Int. J. Syst. Evol. Microbiol.">
        <title>Pseudomonas aegrilactucae sp. nov. and Pseudomonas morbosilactucae sp. nov., pathogens causing bacterial rot of lettuce in Japan.</title>
        <authorList>
            <person name="Sawada H."/>
            <person name="Fujikawa T."/>
            <person name="Satou M."/>
        </authorList>
    </citation>
    <scope>NUCLEOTIDE SEQUENCE [LARGE SCALE GENOMIC DNA]</scope>
    <source>
        <strain evidence="1 2">MAFF 302030</strain>
    </source>
</reference>
<dbReference type="RefSeq" id="WP_268266938.1">
    <property type="nucleotide sequence ID" value="NZ_JALQCW010000088.1"/>
</dbReference>
<sequence length="1625" mass="179145">MIHTPQNPSPSDRIGGGGAATSAGIRFEQQLGALFSSWILAGDRLDDSFRLGAATPEWVRFETEAPVDDLLIKTSVGGYIAVQAKTTANLSDDPSSPLGKTISQFVRHWLVAQQGDGTMGWNRPLDPVRDRLVLAVSPQASAQIKNDLPAALRLVSQPGGGALNQAQQRAYQVFSSLVERAWASVTKSPFNDDLLLELAKLVDIFTFDGDQGYALASGSLIKVFGPDVDAAAAFASLSDLSGQLMKERGGGDLPVWRQLLASRGIALNAPPEYLSDIQALKRHSKQIAEALASYEKIDVGNGESLSVRRDCQTAIEAAVRSGPLLIIGEPGAGKSGVLNALAQKLDEDGLDVLQLAVDRYSIESLEGLSREVGLKHPILDVLEAWDGPGKAYLIVDALDATRGGHGENIFRTLIERVLERKGRWNVVASIRNFDLRMGQQLRALFRGTPPQTSLADPSFSNVSHIQVPSWSEAEFEQLLQQSPALATCLANSPPRLRDLAMVPFNTRLLSELISGNAVKKLHAVASQADLLRLYWEHRVEGHGSPATSSLSRVVQFMVKARALRAPKSEVAFDAPAMIDTLCREGVLVVVDNERWVQFRHHLLFDYAAARLYLDPSAISNRTYRFSKIDALGLMLSPALGFVLREIWESDPDHGRFWGALGNLINEKDADPIIRSTAGRLGAEFPTSANDCLQLGNRAIAGNKGALETLSHVTGALAVRLEDEKEVVLGPWVCLADRLATAPSNVANTLRFLLHNLIGRTEDDAFKPMLGQAARALLTYGLIQPEPGFIVRSAIDFVIATYGSDIAASRGLIAQLFDRDRLDRFGHAEVPTVCYKIAAIGEVDPEFVATVVYRTVFDYEVTDDHQTRINHSQILNLTSNARQDYGMARWSLGEYLPKFLQLHPRAAITAVVNAIEGYVAREHAISDEALNIEIQAGGRSIHLREDRSYVWAHDPDSTHDRDAERLVAKLRERLKAATEPEAVALIDILIDEASLAIFWSRMFLCAVERSDGLVDLLWPIAVTEPFLVLPDTRKDAIDLVAKGYVRRSTEERQAFEERVLHFEFSQFTHHDEARLAFLERLFGALGRENLITGEARRICDASAQGQTATNDRLFTIRSGWSAPEDFFWMQGLDKDAPENSSVINAIKAAERLLGLESKSDDAAVTSLKDSLAALKSIQTLLDDDVAHVGLKRHAEGIIGQGCEAIVSRQLLVSKEVPPTPEQDAEFTALLEIAARSESPELEADTETEFEKSAAWGSPAARVEAAQAYWDLFAQRADLYPQLGAQAEDLLSDSHPAVRLSASVRLVRIWDLDRDRFWHLLNGHLTNEPNLSVIEHLLGGVVSRLIHSDQHRSLELLLMLSQRETSGSDRERRLHKAIADNLTILWVTYNSTGAKAVIDQWVGEPWKHSEATNTILATLRDAIVAGIADTPDKYVSIRQRSQTLVSDIVNAANTHLARYVMAPDLDGTASEEVRECARLIDTAGMQMFFATDENRNRSADNDSDFRSGLQVFLQENADLLKRIGEYAQPHTTYYLLQLVERLVDVDAGATFDLAISILQSSTRLGYQNDTLGVDLLVKLVGVFLADHKEIFEDSARRAELIDCLEIFMDAGWPAARRLLYRLPEFIQ</sequence>
<name>A0A9X2C8M1_9PSED</name>